<evidence type="ECO:0000313" key="2">
    <source>
        <dbReference type="Proteomes" id="UP000316416"/>
    </source>
</evidence>
<evidence type="ECO:0000313" key="1">
    <source>
        <dbReference type="EMBL" id="QPG58440.1"/>
    </source>
</evidence>
<proteinExistence type="predicted"/>
<keyword evidence="2" id="KW-1185">Reference proteome</keyword>
<reference evidence="1" key="1">
    <citation type="submission" date="2021-07" db="EMBL/GenBank/DDBJ databases">
        <title>Shewanella sp. YLB-07 whole genome sequence.</title>
        <authorList>
            <person name="Yu L."/>
        </authorList>
    </citation>
    <scope>NUCLEOTIDE SEQUENCE</scope>
    <source>
        <strain evidence="1">YLB-08</strain>
    </source>
</reference>
<accession>A0ABX6V9B6</accession>
<protein>
    <submittedName>
        <fullName evidence="1">Uncharacterized protein</fullName>
    </submittedName>
</protein>
<dbReference type="RefSeq" id="WP_195873044.1">
    <property type="nucleotide sequence ID" value="NZ_CP045503.2"/>
</dbReference>
<name>A0ABX6V9B6_9GAMM</name>
<gene>
    <name evidence="1" type="ORF">FM038_014050</name>
</gene>
<sequence>MIYGLKVIHSKKLKKAFFTTHVNLMHLSDQELNEDMKSWKRSAGMKQRIEELRLSDDFKVDNHHVRNNEELGAIVSDYKFKHGIKHLGNKPKIRKGNEDL</sequence>
<organism evidence="1 2">
    <name type="scientific">Shewanella eurypsychrophilus</name>
    <dbReference type="NCBI Taxonomy" id="2593656"/>
    <lineage>
        <taxon>Bacteria</taxon>
        <taxon>Pseudomonadati</taxon>
        <taxon>Pseudomonadota</taxon>
        <taxon>Gammaproteobacteria</taxon>
        <taxon>Alteromonadales</taxon>
        <taxon>Shewanellaceae</taxon>
        <taxon>Shewanella</taxon>
    </lineage>
</organism>
<dbReference type="Proteomes" id="UP000316416">
    <property type="component" value="Chromosome"/>
</dbReference>
<dbReference type="EMBL" id="CP045503">
    <property type="protein sequence ID" value="QPG58440.1"/>
    <property type="molecule type" value="Genomic_DNA"/>
</dbReference>